<dbReference type="Proteomes" id="UP000250991">
    <property type="component" value="Unassembled WGS sequence"/>
</dbReference>
<protein>
    <submittedName>
        <fullName evidence="1">Uncharacterized protein</fullName>
    </submittedName>
</protein>
<name>A0A2X3LZ33_ECOLX</name>
<organism evidence="1 2">
    <name type="scientific">Escherichia coli</name>
    <dbReference type="NCBI Taxonomy" id="562"/>
    <lineage>
        <taxon>Bacteria</taxon>
        <taxon>Pseudomonadati</taxon>
        <taxon>Pseudomonadota</taxon>
        <taxon>Gammaproteobacteria</taxon>
        <taxon>Enterobacterales</taxon>
        <taxon>Enterobacteriaceae</taxon>
        <taxon>Escherichia</taxon>
    </lineage>
</organism>
<evidence type="ECO:0000313" key="2">
    <source>
        <dbReference type="Proteomes" id="UP000250991"/>
    </source>
</evidence>
<dbReference type="EMBL" id="UARW01000010">
    <property type="protein sequence ID" value="SQD04269.1"/>
    <property type="molecule type" value="Genomic_DNA"/>
</dbReference>
<gene>
    <name evidence="1" type="ORF">NCTC8009_04780</name>
</gene>
<accession>A0A2X3LZ33</accession>
<dbReference type="AlphaFoldDB" id="A0A2X3LZ33"/>
<evidence type="ECO:0000313" key="1">
    <source>
        <dbReference type="EMBL" id="SQD04269.1"/>
    </source>
</evidence>
<proteinExistence type="predicted"/>
<reference evidence="1 2" key="1">
    <citation type="submission" date="2018-06" db="EMBL/GenBank/DDBJ databases">
        <authorList>
            <consortium name="Pathogen Informatics"/>
            <person name="Doyle S."/>
        </authorList>
    </citation>
    <scope>NUCLEOTIDE SEQUENCE [LARGE SCALE GENOMIC DNA]</scope>
    <source>
        <strain evidence="1 2">NCTC8009</strain>
    </source>
</reference>
<sequence>MRASKASLRAFVSERRPGNKRCVGPRACTTGKKTGAQFSINAPAQARRSSGHYLGSAVPHSRHSFGSLSCNREVFAFLGFRCQWRTRRRGEGDAATDKLVKGAGFHYAARQTKVQTVTRCQPEDGIVTHQVLIAFTGCASQSSRDLTMSPASFL</sequence>